<proteinExistence type="predicted"/>
<evidence type="ECO:0000313" key="2">
    <source>
        <dbReference type="Proteomes" id="UP000663856"/>
    </source>
</evidence>
<gene>
    <name evidence="1" type="ORF">WKI299_LOCUS26431</name>
</gene>
<evidence type="ECO:0000313" key="1">
    <source>
        <dbReference type="EMBL" id="CAF2131759.1"/>
    </source>
</evidence>
<dbReference type="InterPro" id="IPR036397">
    <property type="entry name" value="RNaseH_sf"/>
</dbReference>
<name>A0A816WED6_9BILA</name>
<reference evidence="1" key="1">
    <citation type="submission" date="2021-02" db="EMBL/GenBank/DDBJ databases">
        <authorList>
            <person name="Nowell W R."/>
        </authorList>
    </citation>
    <scope>NUCLEOTIDE SEQUENCE</scope>
</reference>
<dbReference type="Proteomes" id="UP000663856">
    <property type="component" value="Unassembled WGS sequence"/>
</dbReference>
<organism evidence="1 2">
    <name type="scientific">Rotaria magnacalcarata</name>
    <dbReference type="NCBI Taxonomy" id="392030"/>
    <lineage>
        <taxon>Eukaryota</taxon>
        <taxon>Metazoa</taxon>
        <taxon>Spiralia</taxon>
        <taxon>Gnathifera</taxon>
        <taxon>Rotifera</taxon>
        <taxon>Eurotatoria</taxon>
        <taxon>Bdelloidea</taxon>
        <taxon>Philodinida</taxon>
        <taxon>Philodinidae</taxon>
        <taxon>Rotaria</taxon>
    </lineage>
</organism>
<evidence type="ECO:0008006" key="3">
    <source>
        <dbReference type="Google" id="ProtNLM"/>
    </source>
</evidence>
<accession>A0A816WED6</accession>
<dbReference type="Gene3D" id="3.30.420.10">
    <property type="entry name" value="Ribonuclease H-like superfamily/Ribonuclease H"/>
    <property type="match status" value="1"/>
</dbReference>
<comment type="caution">
    <text evidence="1">The sequence shown here is derived from an EMBL/GenBank/DDBJ whole genome shotgun (WGS) entry which is preliminary data.</text>
</comment>
<dbReference type="AlphaFoldDB" id="A0A816WED6"/>
<dbReference type="EMBL" id="CAJNRF010011462">
    <property type="protein sequence ID" value="CAF2131759.1"/>
    <property type="molecule type" value="Genomic_DNA"/>
</dbReference>
<dbReference type="GO" id="GO:0003676">
    <property type="term" value="F:nucleic acid binding"/>
    <property type="evidence" value="ECO:0007669"/>
    <property type="project" value="InterPro"/>
</dbReference>
<protein>
    <recommendedName>
        <fullName evidence="3">Transposase</fullName>
    </recommendedName>
</protein>
<sequence length="346" mass="40317">MSSHPPKQIDLRQRIYDLLGQMNKCEVVKHLQKEGIARSTIYSIIKRCENGIPIQEKPGKGRPPILNQKKQLKLRNLVENRIGVSQRQLARKFLVSRYCIMRNIKKLGLKYYKRQKAPKYNQKQLDEMAWRCRKLRRNFIDSKKFIVMDDEKYFTLSGDNMPGNAGFYSSNTANTPWNVKLKSKQKFEPKVLVWLALSSKGISVPYIGPTHGPAIDSNLYVQKSLPKLLAFIRRYHADNNYIFWPDLASSHYAKTTITWLNQQNIRFVLKQVNPPNLPKAKPIEDFWSILADKVYHGGWLATTEQQLINRIKQQLKKVHPKIVQTMMLEVCKKLRKIEGKGPFSIL</sequence>